<feature type="signal peptide" evidence="1">
    <location>
        <begin position="1"/>
        <end position="24"/>
    </location>
</feature>
<dbReference type="EMBL" id="JACJKY010000037">
    <property type="protein sequence ID" value="MBM6921974.1"/>
    <property type="molecule type" value="Genomic_DNA"/>
</dbReference>
<evidence type="ECO:0000313" key="3">
    <source>
        <dbReference type="Proteomes" id="UP000774750"/>
    </source>
</evidence>
<keyword evidence="3" id="KW-1185">Reference proteome</keyword>
<feature type="chain" id="PRO_5039444028" evidence="1">
    <location>
        <begin position="25"/>
        <end position="176"/>
    </location>
</feature>
<dbReference type="Proteomes" id="UP000774750">
    <property type="component" value="Unassembled WGS sequence"/>
</dbReference>
<accession>A0A938X9I1</accession>
<gene>
    <name evidence="2" type="ORF">H6A12_12575</name>
</gene>
<proteinExistence type="predicted"/>
<evidence type="ECO:0000313" key="2">
    <source>
        <dbReference type="EMBL" id="MBM6921974.1"/>
    </source>
</evidence>
<reference evidence="2" key="1">
    <citation type="submission" date="2020-08" db="EMBL/GenBank/DDBJ databases">
        <authorList>
            <person name="Cejkova D."/>
            <person name="Kubasova T."/>
            <person name="Jahodarova E."/>
            <person name="Rychlik I."/>
        </authorList>
    </citation>
    <scope>NUCLEOTIDE SEQUENCE</scope>
    <source>
        <strain evidence="2">An559</strain>
    </source>
</reference>
<reference evidence="2" key="2">
    <citation type="journal article" date="2021" name="Sci. Rep.">
        <title>The distribution of antibiotic resistance genes in chicken gut microbiota commensals.</title>
        <authorList>
            <person name="Juricova H."/>
            <person name="Matiasovicova J."/>
            <person name="Kubasova T."/>
            <person name="Cejkova D."/>
            <person name="Rychlik I."/>
        </authorList>
    </citation>
    <scope>NUCLEOTIDE SEQUENCE</scope>
    <source>
        <strain evidence="2">An559</strain>
    </source>
</reference>
<name>A0A938X9I1_9FIRM</name>
<keyword evidence="1" id="KW-0732">Signal</keyword>
<organism evidence="2 3">
    <name type="scientific">Merdimmobilis hominis</name>
    <dbReference type="NCBI Taxonomy" id="2897707"/>
    <lineage>
        <taxon>Bacteria</taxon>
        <taxon>Bacillati</taxon>
        <taxon>Bacillota</taxon>
        <taxon>Clostridia</taxon>
        <taxon>Eubacteriales</taxon>
        <taxon>Oscillospiraceae</taxon>
        <taxon>Merdimmobilis</taxon>
    </lineage>
</organism>
<comment type="caution">
    <text evidence="2">The sequence shown here is derived from an EMBL/GenBank/DDBJ whole genome shotgun (WGS) entry which is preliminary data.</text>
</comment>
<evidence type="ECO:0000256" key="1">
    <source>
        <dbReference type="SAM" id="SignalP"/>
    </source>
</evidence>
<sequence length="176" mass="18895">MKKVLTSVLAGAVCLSLAALPVCAGSATQEGGVELSTNFTFEYANDPTYTVTIPDTLTIEKEGSVMSFEASDVENLGDQKISVTIAGTDKFRDQMLLEGRTEDGKQASLRYYFEFEDGRRIETVGNGINGTEIVSFTEDGTKSFTVKPILTGSSSIKKGVTYTGSMTYGIELVPVE</sequence>
<dbReference type="AlphaFoldDB" id="A0A938X9I1"/>
<dbReference type="RefSeq" id="WP_204448377.1">
    <property type="nucleotide sequence ID" value="NZ_JACJKY010000037.1"/>
</dbReference>
<protein>
    <submittedName>
        <fullName evidence="2">Uncharacterized protein</fullName>
    </submittedName>
</protein>